<dbReference type="EMBL" id="JABXBU010000030">
    <property type="protein sequence ID" value="KAF8785340.1"/>
    <property type="molecule type" value="Genomic_DNA"/>
</dbReference>
<comment type="caution">
    <text evidence="2">The sequence shown here is derived from an EMBL/GenBank/DDBJ whole genome shotgun (WGS) entry which is preliminary data.</text>
</comment>
<accession>A0A8T0F7E4</accession>
<proteinExistence type="predicted"/>
<reference evidence="2" key="2">
    <citation type="submission" date="2020-06" db="EMBL/GenBank/DDBJ databases">
        <authorList>
            <person name="Sheffer M."/>
        </authorList>
    </citation>
    <scope>NUCLEOTIDE SEQUENCE</scope>
</reference>
<gene>
    <name evidence="2" type="ORF">HNY73_010893</name>
</gene>
<evidence type="ECO:0000313" key="2">
    <source>
        <dbReference type="EMBL" id="KAF8785340.1"/>
    </source>
</evidence>
<keyword evidence="3" id="KW-1185">Reference proteome</keyword>
<dbReference type="Proteomes" id="UP000807504">
    <property type="component" value="Unassembled WGS sequence"/>
</dbReference>
<reference evidence="2" key="1">
    <citation type="journal article" date="2020" name="bioRxiv">
        <title>Chromosome-level reference genome of the European wasp spider Argiope bruennichi: a resource for studies on range expansion and evolutionary adaptation.</title>
        <authorList>
            <person name="Sheffer M.M."/>
            <person name="Hoppe A."/>
            <person name="Krehenwinkel H."/>
            <person name="Uhl G."/>
            <person name="Kuss A.W."/>
            <person name="Jensen L."/>
            <person name="Jensen C."/>
            <person name="Gillespie R.G."/>
            <person name="Hoff K.J."/>
            <person name="Prost S."/>
        </authorList>
    </citation>
    <scope>NUCLEOTIDE SEQUENCE</scope>
</reference>
<evidence type="ECO:0000256" key="1">
    <source>
        <dbReference type="SAM" id="MobiDB-lite"/>
    </source>
</evidence>
<evidence type="ECO:0000313" key="3">
    <source>
        <dbReference type="Proteomes" id="UP000807504"/>
    </source>
</evidence>
<sequence length="127" mass="13947">MGIGWGSRRAVPGGQEGARGATEQAGDPVRAAGGVCTGGSARKTLQFTFGRLRWMKRNLQNDTIQERFFFKFGRWTVVEESKLQGSNSQNLSEIPIFEVESSEDEDIDGLDAKNSMNVKCVNDNGIM</sequence>
<protein>
    <submittedName>
        <fullName evidence="2">Uncharacterized protein</fullName>
    </submittedName>
</protein>
<name>A0A8T0F7E4_ARGBR</name>
<feature type="region of interest" description="Disordered" evidence="1">
    <location>
        <begin position="1"/>
        <end position="35"/>
    </location>
</feature>
<dbReference type="AlphaFoldDB" id="A0A8T0F7E4"/>
<organism evidence="2 3">
    <name type="scientific">Argiope bruennichi</name>
    <name type="common">Wasp spider</name>
    <name type="synonym">Aranea bruennichi</name>
    <dbReference type="NCBI Taxonomy" id="94029"/>
    <lineage>
        <taxon>Eukaryota</taxon>
        <taxon>Metazoa</taxon>
        <taxon>Ecdysozoa</taxon>
        <taxon>Arthropoda</taxon>
        <taxon>Chelicerata</taxon>
        <taxon>Arachnida</taxon>
        <taxon>Araneae</taxon>
        <taxon>Araneomorphae</taxon>
        <taxon>Entelegynae</taxon>
        <taxon>Araneoidea</taxon>
        <taxon>Araneidae</taxon>
        <taxon>Argiope</taxon>
    </lineage>
</organism>